<dbReference type="PROSITE" id="PS50048">
    <property type="entry name" value="ZN2_CY6_FUNGAL_2"/>
    <property type="match status" value="1"/>
</dbReference>
<dbReference type="GO" id="GO:0008270">
    <property type="term" value="F:zinc ion binding"/>
    <property type="evidence" value="ECO:0007669"/>
    <property type="project" value="InterPro"/>
</dbReference>
<dbReference type="InterPro" id="IPR007219">
    <property type="entry name" value="XnlR_reg_dom"/>
</dbReference>
<keyword evidence="2" id="KW-0479">Metal-binding</keyword>
<dbReference type="SMART" id="SM00906">
    <property type="entry name" value="Fungal_trans"/>
    <property type="match status" value="1"/>
</dbReference>
<evidence type="ECO:0000259" key="6">
    <source>
        <dbReference type="PROSITE" id="PS50048"/>
    </source>
</evidence>
<dbReference type="SMART" id="SM00066">
    <property type="entry name" value="GAL4"/>
    <property type="match status" value="1"/>
</dbReference>
<dbReference type="Gene3D" id="4.10.240.10">
    <property type="entry name" value="Zn(2)-C6 fungal-type DNA-binding domain"/>
    <property type="match status" value="1"/>
</dbReference>
<dbReference type="SUPFAM" id="SSF57701">
    <property type="entry name" value="Zn2/Cys6 DNA-binding domain"/>
    <property type="match status" value="1"/>
</dbReference>
<dbReference type="Pfam" id="PF04082">
    <property type="entry name" value="Fungal_trans"/>
    <property type="match status" value="1"/>
</dbReference>
<dbReference type="CDD" id="cd00067">
    <property type="entry name" value="GAL4"/>
    <property type="match status" value="1"/>
</dbReference>
<keyword evidence="8" id="KW-1185">Reference proteome</keyword>
<feature type="domain" description="Zn(2)-C6 fungal-type" evidence="6">
    <location>
        <begin position="6"/>
        <end position="38"/>
    </location>
</feature>
<evidence type="ECO:0000313" key="7">
    <source>
        <dbReference type="EMBL" id="KAF2186375.1"/>
    </source>
</evidence>
<dbReference type="InterPro" id="IPR001138">
    <property type="entry name" value="Zn2Cys6_DnaBD"/>
</dbReference>
<evidence type="ECO:0000256" key="1">
    <source>
        <dbReference type="ARBA" id="ARBA00004123"/>
    </source>
</evidence>
<organism evidence="7 8">
    <name type="scientific">Zopfia rhizophila CBS 207.26</name>
    <dbReference type="NCBI Taxonomy" id="1314779"/>
    <lineage>
        <taxon>Eukaryota</taxon>
        <taxon>Fungi</taxon>
        <taxon>Dikarya</taxon>
        <taxon>Ascomycota</taxon>
        <taxon>Pezizomycotina</taxon>
        <taxon>Dothideomycetes</taxon>
        <taxon>Dothideomycetes incertae sedis</taxon>
        <taxon>Zopfiaceae</taxon>
        <taxon>Zopfia</taxon>
    </lineage>
</organism>
<evidence type="ECO:0000256" key="2">
    <source>
        <dbReference type="ARBA" id="ARBA00022723"/>
    </source>
</evidence>
<proteinExistence type="predicted"/>
<sequence length="531" mass="60620">MRPAIACQQCRNAKRKCQRPEPGRSCVQCLRRQLQCSNSTSTSTKLRRDIPLAHLWTNANKNEVEDESCLVLSQQTIEELVEQYIYFIHDRPHSLFHQPTLRRDVRNKRMKKALLYSICGLGCRFSQAIEIRSLAPRLLTESKRLLQVDLDNVCLENIQACILVANLRAAESLSSSEALYFGIANRMAHIIGLTAVDSADSGVLRETKNRVWWTLFMADRWCSSGLGLPRQFNDFERPVNLPMDEYAFHHALEDQGSSTLLWIPGLWAHMVTLVEIFGPVQDLNRCLAQNAVDDETAERQVRDLAHRLESWEESLPASVKLNEDNLHGFQRSGFGGAFVALHLGYHHYATLLYFRYLDKQCVTATRSEAYAERCKYHAFAYSALLKRSREGRGCETVYPTVGYMALVSSAVLIHTLLFGDEHELTDARISLSANFEALVELKSYWPCIVKNMINRLYTFQNVCLRSTQSHTHKLTRWTVRFLLEHYLPSEEEVPEPAPLRMATKSANLSLEALRLSERGVMTNAVLSNLLL</sequence>
<keyword evidence="3" id="KW-0805">Transcription regulation</keyword>
<dbReference type="GO" id="GO:0000981">
    <property type="term" value="F:DNA-binding transcription factor activity, RNA polymerase II-specific"/>
    <property type="evidence" value="ECO:0007669"/>
    <property type="project" value="InterPro"/>
</dbReference>
<dbReference type="EMBL" id="ML994630">
    <property type="protein sequence ID" value="KAF2186375.1"/>
    <property type="molecule type" value="Genomic_DNA"/>
</dbReference>
<evidence type="ECO:0000256" key="4">
    <source>
        <dbReference type="ARBA" id="ARBA00023163"/>
    </source>
</evidence>
<dbReference type="GO" id="GO:0003677">
    <property type="term" value="F:DNA binding"/>
    <property type="evidence" value="ECO:0007669"/>
    <property type="project" value="InterPro"/>
</dbReference>
<dbReference type="InterPro" id="IPR050815">
    <property type="entry name" value="TF_fung"/>
</dbReference>
<protein>
    <recommendedName>
        <fullName evidence="6">Zn(2)-C6 fungal-type domain-containing protein</fullName>
    </recommendedName>
</protein>
<comment type="subcellular location">
    <subcellularLocation>
        <location evidence="1">Nucleus</location>
    </subcellularLocation>
</comment>
<dbReference type="InterPro" id="IPR036864">
    <property type="entry name" value="Zn2-C6_fun-type_DNA-bd_sf"/>
</dbReference>
<evidence type="ECO:0000313" key="8">
    <source>
        <dbReference type="Proteomes" id="UP000800200"/>
    </source>
</evidence>
<dbReference type="CDD" id="cd12148">
    <property type="entry name" value="fungal_TF_MHR"/>
    <property type="match status" value="1"/>
</dbReference>
<gene>
    <name evidence="7" type="ORF">K469DRAFT_664325</name>
</gene>
<dbReference type="PANTHER" id="PTHR47338:SF16">
    <property type="entry name" value="TRANSCRIPTION FACTOR, PUTATIVE (AFU_ORTHOLOGUE AFUA_2G09360)-RELATED"/>
    <property type="match status" value="1"/>
</dbReference>
<dbReference type="PROSITE" id="PS00463">
    <property type="entry name" value="ZN2_CY6_FUNGAL_1"/>
    <property type="match status" value="1"/>
</dbReference>
<dbReference type="GO" id="GO:0006351">
    <property type="term" value="P:DNA-templated transcription"/>
    <property type="evidence" value="ECO:0007669"/>
    <property type="project" value="InterPro"/>
</dbReference>
<dbReference type="OrthoDB" id="1924787at2759"/>
<keyword evidence="5" id="KW-0539">Nucleus</keyword>
<dbReference type="PANTHER" id="PTHR47338">
    <property type="entry name" value="ZN(II)2CYS6 TRANSCRIPTION FACTOR (EUROFUNG)-RELATED"/>
    <property type="match status" value="1"/>
</dbReference>
<dbReference type="Proteomes" id="UP000800200">
    <property type="component" value="Unassembled WGS sequence"/>
</dbReference>
<dbReference type="AlphaFoldDB" id="A0A6A6E5V8"/>
<evidence type="ECO:0000256" key="5">
    <source>
        <dbReference type="ARBA" id="ARBA00023242"/>
    </source>
</evidence>
<name>A0A6A6E5V8_9PEZI</name>
<dbReference type="GO" id="GO:0005634">
    <property type="term" value="C:nucleus"/>
    <property type="evidence" value="ECO:0007669"/>
    <property type="project" value="UniProtKB-SubCell"/>
</dbReference>
<reference evidence="7" key="1">
    <citation type="journal article" date="2020" name="Stud. Mycol.">
        <title>101 Dothideomycetes genomes: a test case for predicting lifestyles and emergence of pathogens.</title>
        <authorList>
            <person name="Haridas S."/>
            <person name="Albert R."/>
            <person name="Binder M."/>
            <person name="Bloem J."/>
            <person name="Labutti K."/>
            <person name="Salamov A."/>
            <person name="Andreopoulos B."/>
            <person name="Baker S."/>
            <person name="Barry K."/>
            <person name="Bills G."/>
            <person name="Bluhm B."/>
            <person name="Cannon C."/>
            <person name="Castanera R."/>
            <person name="Culley D."/>
            <person name="Daum C."/>
            <person name="Ezra D."/>
            <person name="Gonzalez J."/>
            <person name="Henrissat B."/>
            <person name="Kuo A."/>
            <person name="Liang C."/>
            <person name="Lipzen A."/>
            <person name="Lutzoni F."/>
            <person name="Magnuson J."/>
            <person name="Mondo S."/>
            <person name="Nolan M."/>
            <person name="Ohm R."/>
            <person name="Pangilinan J."/>
            <person name="Park H.-J."/>
            <person name="Ramirez L."/>
            <person name="Alfaro M."/>
            <person name="Sun H."/>
            <person name="Tritt A."/>
            <person name="Yoshinaga Y."/>
            <person name="Zwiers L.-H."/>
            <person name="Turgeon B."/>
            <person name="Goodwin S."/>
            <person name="Spatafora J."/>
            <person name="Crous P."/>
            <person name="Grigoriev I."/>
        </authorList>
    </citation>
    <scope>NUCLEOTIDE SEQUENCE</scope>
    <source>
        <strain evidence="7">CBS 207.26</strain>
    </source>
</reference>
<evidence type="ECO:0000256" key="3">
    <source>
        <dbReference type="ARBA" id="ARBA00023015"/>
    </source>
</evidence>
<accession>A0A6A6E5V8</accession>
<keyword evidence="4" id="KW-0804">Transcription</keyword>